<evidence type="ECO:0000313" key="1">
    <source>
        <dbReference type="EMBL" id="CAB0015425.1"/>
    </source>
</evidence>
<proteinExistence type="predicted"/>
<reference evidence="1 2" key="1">
    <citation type="submission" date="2020-02" db="EMBL/GenBank/DDBJ databases">
        <authorList>
            <person name="Ferguson B K."/>
        </authorList>
    </citation>
    <scope>NUCLEOTIDE SEQUENCE [LARGE SCALE GENOMIC DNA]</scope>
</reference>
<dbReference type="Proteomes" id="UP000479000">
    <property type="component" value="Unassembled WGS sequence"/>
</dbReference>
<evidence type="ECO:0000313" key="2">
    <source>
        <dbReference type="Proteomes" id="UP000479000"/>
    </source>
</evidence>
<dbReference type="AlphaFoldDB" id="A0A6H5HGR0"/>
<sequence>MVLIDKRKYCYSSQLPPHLLHPLLLHPPIESIDIDVYHDSRQTSILADHHSRLRLKLARDSFEGSNSAIVELSGKPRLPDG</sequence>
<dbReference type="EMBL" id="CADCXU010029069">
    <property type="protein sequence ID" value="CAB0015425.1"/>
    <property type="molecule type" value="Genomic_DNA"/>
</dbReference>
<protein>
    <submittedName>
        <fullName evidence="1">Uncharacterized protein</fullName>
    </submittedName>
</protein>
<gene>
    <name evidence="1" type="ORF">NTEN_LOCUS19765</name>
</gene>
<keyword evidence="2" id="KW-1185">Reference proteome</keyword>
<feature type="non-terminal residue" evidence="1">
    <location>
        <position position="81"/>
    </location>
</feature>
<organism evidence="1 2">
    <name type="scientific">Nesidiocoris tenuis</name>
    <dbReference type="NCBI Taxonomy" id="355587"/>
    <lineage>
        <taxon>Eukaryota</taxon>
        <taxon>Metazoa</taxon>
        <taxon>Ecdysozoa</taxon>
        <taxon>Arthropoda</taxon>
        <taxon>Hexapoda</taxon>
        <taxon>Insecta</taxon>
        <taxon>Pterygota</taxon>
        <taxon>Neoptera</taxon>
        <taxon>Paraneoptera</taxon>
        <taxon>Hemiptera</taxon>
        <taxon>Heteroptera</taxon>
        <taxon>Panheteroptera</taxon>
        <taxon>Cimicomorpha</taxon>
        <taxon>Miridae</taxon>
        <taxon>Dicyphina</taxon>
        <taxon>Nesidiocoris</taxon>
    </lineage>
</organism>
<name>A0A6H5HGR0_9HEMI</name>
<accession>A0A6H5HGR0</accession>